<gene>
    <name evidence="1" type="ORF">Golob_013596</name>
</gene>
<evidence type="ECO:0000313" key="2">
    <source>
        <dbReference type="Proteomes" id="UP000593572"/>
    </source>
</evidence>
<name>A0A7J8LPZ5_9ROSI</name>
<dbReference type="Proteomes" id="UP000593572">
    <property type="component" value="Unassembled WGS sequence"/>
</dbReference>
<reference evidence="1 2" key="1">
    <citation type="journal article" date="2019" name="Genome Biol. Evol.">
        <title>Insights into the evolution of the New World diploid cottons (Gossypium, subgenus Houzingenia) based on genome sequencing.</title>
        <authorList>
            <person name="Grover C.E."/>
            <person name="Arick M.A. 2nd"/>
            <person name="Thrash A."/>
            <person name="Conover J.L."/>
            <person name="Sanders W.S."/>
            <person name="Peterson D.G."/>
            <person name="Frelichowski J.E."/>
            <person name="Scheffler J.A."/>
            <person name="Scheffler B.E."/>
            <person name="Wendel J.F."/>
        </authorList>
    </citation>
    <scope>NUCLEOTIDE SEQUENCE [LARGE SCALE GENOMIC DNA]</scope>
    <source>
        <strain evidence="1">157</strain>
        <tissue evidence="1">Leaf</tissue>
    </source>
</reference>
<dbReference type="AlphaFoldDB" id="A0A7J8LPZ5"/>
<protein>
    <submittedName>
        <fullName evidence="1">Uncharacterized protein</fullName>
    </submittedName>
</protein>
<proteinExistence type="predicted"/>
<organism evidence="1 2">
    <name type="scientific">Gossypium lobatum</name>
    <dbReference type="NCBI Taxonomy" id="34289"/>
    <lineage>
        <taxon>Eukaryota</taxon>
        <taxon>Viridiplantae</taxon>
        <taxon>Streptophyta</taxon>
        <taxon>Embryophyta</taxon>
        <taxon>Tracheophyta</taxon>
        <taxon>Spermatophyta</taxon>
        <taxon>Magnoliopsida</taxon>
        <taxon>eudicotyledons</taxon>
        <taxon>Gunneridae</taxon>
        <taxon>Pentapetalae</taxon>
        <taxon>rosids</taxon>
        <taxon>malvids</taxon>
        <taxon>Malvales</taxon>
        <taxon>Malvaceae</taxon>
        <taxon>Malvoideae</taxon>
        <taxon>Gossypium</taxon>
    </lineage>
</organism>
<accession>A0A7J8LPZ5</accession>
<dbReference type="EMBL" id="JABEZX010000004">
    <property type="protein sequence ID" value="MBA0554498.1"/>
    <property type="molecule type" value="Genomic_DNA"/>
</dbReference>
<sequence length="64" mass="7554">MSITGMSEQWVAVWIKQKGDSKCIPWKKFTGFDLGISGYKEKSRRLRFEYLRVGYLPQSTRAHR</sequence>
<evidence type="ECO:0000313" key="1">
    <source>
        <dbReference type="EMBL" id="MBA0554498.1"/>
    </source>
</evidence>
<comment type="caution">
    <text evidence="1">The sequence shown here is derived from an EMBL/GenBank/DDBJ whole genome shotgun (WGS) entry which is preliminary data.</text>
</comment>
<keyword evidence="2" id="KW-1185">Reference proteome</keyword>